<comment type="caution">
    <text evidence="1">The sequence shown here is derived from an EMBL/GenBank/DDBJ whole genome shotgun (WGS) entry which is preliminary data.</text>
</comment>
<keyword evidence="2" id="KW-1185">Reference proteome</keyword>
<name>A0A7W7RT84_9ACTN</name>
<reference evidence="1 2" key="1">
    <citation type="submission" date="2020-08" db="EMBL/GenBank/DDBJ databases">
        <title>Sequencing the genomes of 1000 actinobacteria strains.</title>
        <authorList>
            <person name="Klenk H.-P."/>
        </authorList>
    </citation>
    <scope>NUCLEOTIDE SEQUENCE [LARGE SCALE GENOMIC DNA]</scope>
    <source>
        <strain evidence="1 2">DSM 43023</strain>
    </source>
</reference>
<organism evidence="1 2">
    <name type="scientific">Streptosporangium album</name>
    <dbReference type="NCBI Taxonomy" id="47479"/>
    <lineage>
        <taxon>Bacteria</taxon>
        <taxon>Bacillati</taxon>
        <taxon>Actinomycetota</taxon>
        <taxon>Actinomycetes</taxon>
        <taxon>Streptosporangiales</taxon>
        <taxon>Streptosporangiaceae</taxon>
        <taxon>Streptosporangium</taxon>
    </lineage>
</organism>
<gene>
    <name evidence="1" type="ORF">FHR32_002093</name>
</gene>
<dbReference type="Proteomes" id="UP000534286">
    <property type="component" value="Unassembled WGS sequence"/>
</dbReference>
<accession>A0A7W7RT84</accession>
<dbReference type="EMBL" id="JACHJU010000001">
    <property type="protein sequence ID" value="MBB4937788.1"/>
    <property type="molecule type" value="Genomic_DNA"/>
</dbReference>
<dbReference type="RefSeq" id="WP_184754107.1">
    <property type="nucleotide sequence ID" value="NZ_BAABEK010000026.1"/>
</dbReference>
<protein>
    <submittedName>
        <fullName evidence="1">Uncharacterized protein</fullName>
    </submittedName>
</protein>
<sequence length="73" mass="8271">MWEKLGFESFSDYVDFTFTLAHGRWAEYGFKSADEAADYLLALHRGAEIPPPHLRSRVPAEQETLLLTDDVAA</sequence>
<evidence type="ECO:0000313" key="1">
    <source>
        <dbReference type="EMBL" id="MBB4937788.1"/>
    </source>
</evidence>
<dbReference type="AlphaFoldDB" id="A0A7W7RT84"/>
<proteinExistence type="predicted"/>
<evidence type="ECO:0000313" key="2">
    <source>
        <dbReference type="Proteomes" id="UP000534286"/>
    </source>
</evidence>